<dbReference type="HOGENOM" id="CLU_051029_0_0_1"/>
<organism evidence="4 5">
    <name type="scientific">Tilletiaria anomala (strain ATCC 24038 / CBS 436.72 / UBC 951)</name>
    <dbReference type="NCBI Taxonomy" id="1037660"/>
    <lineage>
        <taxon>Eukaryota</taxon>
        <taxon>Fungi</taxon>
        <taxon>Dikarya</taxon>
        <taxon>Basidiomycota</taxon>
        <taxon>Ustilaginomycotina</taxon>
        <taxon>Exobasidiomycetes</taxon>
        <taxon>Georgefischeriales</taxon>
        <taxon>Tilletiariaceae</taxon>
        <taxon>Tilletiaria</taxon>
    </lineage>
</organism>
<evidence type="ECO:0008006" key="6">
    <source>
        <dbReference type="Google" id="ProtNLM"/>
    </source>
</evidence>
<evidence type="ECO:0000313" key="4">
    <source>
        <dbReference type="EMBL" id="KDN52655.1"/>
    </source>
</evidence>
<dbReference type="InterPro" id="IPR014722">
    <property type="entry name" value="Rib_uL2_dom2"/>
</dbReference>
<dbReference type="OrthoDB" id="359154at2759"/>
<reference evidence="4 5" key="1">
    <citation type="submission" date="2014-05" db="EMBL/GenBank/DDBJ databases">
        <title>Draft genome sequence of a rare smut relative, Tilletiaria anomala UBC 951.</title>
        <authorList>
            <consortium name="DOE Joint Genome Institute"/>
            <person name="Toome M."/>
            <person name="Kuo A."/>
            <person name="Henrissat B."/>
            <person name="Lipzen A."/>
            <person name="Tritt A."/>
            <person name="Yoshinaga Y."/>
            <person name="Zane M."/>
            <person name="Barry K."/>
            <person name="Grigoriev I.V."/>
            <person name="Spatafora J.W."/>
            <person name="Aimea M.C."/>
        </authorList>
    </citation>
    <scope>NUCLEOTIDE SEQUENCE [LARGE SCALE GENOMIC DNA]</scope>
    <source>
        <strain evidence="4 5">UBC 951</strain>
    </source>
</reference>
<dbReference type="InterPro" id="IPR041988">
    <property type="entry name" value="Ribosomal_uL24_KOW"/>
</dbReference>
<dbReference type="GO" id="GO:0005840">
    <property type="term" value="C:ribosome"/>
    <property type="evidence" value="ECO:0007669"/>
    <property type="project" value="UniProtKB-KW"/>
</dbReference>
<dbReference type="CDD" id="cd06089">
    <property type="entry name" value="KOW_RPL26"/>
    <property type="match status" value="1"/>
</dbReference>
<dbReference type="GO" id="GO:0003723">
    <property type="term" value="F:RNA binding"/>
    <property type="evidence" value="ECO:0007669"/>
    <property type="project" value="InterPro"/>
</dbReference>
<proteinExistence type="predicted"/>
<comment type="caution">
    <text evidence="4">The sequence shown here is derived from an EMBL/GenBank/DDBJ whole genome shotgun (WGS) entry which is preliminary data.</text>
</comment>
<dbReference type="STRING" id="1037660.A0A066WPU6"/>
<feature type="region of interest" description="Disordered" evidence="3">
    <location>
        <begin position="325"/>
        <end position="345"/>
    </location>
</feature>
<accession>A0A066WPU6</accession>
<evidence type="ECO:0000313" key="5">
    <source>
        <dbReference type="Proteomes" id="UP000027361"/>
    </source>
</evidence>
<dbReference type="AlphaFoldDB" id="A0A066WPU6"/>
<protein>
    <recommendedName>
        <fullName evidence="6">KOW domain-containing protein</fullName>
    </recommendedName>
</protein>
<keyword evidence="2" id="KW-0687">Ribonucleoprotein</keyword>
<dbReference type="EMBL" id="JMSN01000008">
    <property type="protein sequence ID" value="KDN52655.1"/>
    <property type="molecule type" value="Genomic_DNA"/>
</dbReference>
<keyword evidence="5" id="KW-1185">Reference proteome</keyword>
<dbReference type="GO" id="GO:1990904">
    <property type="term" value="C:ribonucleoprotein complex"/>
    <property type="evidence" value="ECO:0007669"/>
    <property type="project" value="UniProtKB-KW"/>
</dbReference>
<dbReference type="OMA" id="FWNIVPG"/>
<evidence type="ECO:0000256" key="2">
    <source>
        <dbReference type="ARBA" id="ARBA00023274"/>
    </source>
</evidence>
<dbReference type="Gene3D" id="2.30.30.30">
    <property type="match status" value="1"/>
</dbReference>
<sequence>MATPGTTKTILRNLAHLEPPRKGSKFAFKSVPSYARHTPNFVRPKDRIAYWNIVPGDVVKVRIGKVKELPASTDEGAEDGAAETSRRSRKVRGEGKVVSIDRERNLAWLKDLDQDASGNSKLQLAPRNIRHVIPRLVDPEAGEEKGYGPNVMEVPRPVHYSNLMLKIPDDLLDKKDLEAAPNRVIYARKVTRSRVTFDRRKGMFYWRRYAIYQNPSTNAYERIEVPWPTLPPKRRTKTIEHADQSIVGNESWIPWRPEDPVLLPPEFGTRLGRQRSSVESEAEAEVLRGAHEKRRNELLREKNEAQKDIPDDAAGTYAGFANSRRQHAKLTRPPPIAQAPTPAETISHSSRILSAWASDKDVKRHVSRRGGRAFAASDYLDLAPSFGPASGGDWRALDPMPVISDARDKYTGKLLNIPSQEQVDAFPIELLMRKDLSNEGSLANRMKRWKVKQIEKAQEAKVLAEMEKRNLKVLRELKL</sequence>
<dbReference type="GeneID" id="25263755"/>
<keyword evidence="1" id="KW-0689">Ribosomal protein</keyword>
<dbReference type="RefSeq" id="XP_013245494.1">
    <property type="nucleotide sequence ID" value="XM_013390040.1"/>
</dbReference>
<evidence type="ECO:0000256" key="3">
    <source>
        <dbReference type="SAM" id="MobiDB-lite"/>
    </source>
</evidence>
<gene>
    <name evidence="4" type="ORF">K437DRAFT_254059</name>
</gene>
<evidence type="ECO:0000256" key="1">
    <source>
        <dbReference type="ARBA" id="ARBA00022980"/>
    </source>
</evidence>
<name>A0A066WPU6_TILAU</name>
<dbReference type="Proteomes" id="UP000027361">
    <property type="component" value="Unassembled WGS sequence"/>
</dbReference>
<dbReference type="InParanoid" id="A0A066WPU6"/>